<sequence length="351" mass="40399">MKKNLLLLLCLFCLVNVCHAKAKDTFTVFQLNLWHGCTKVPNGDQGIIDVLDQMDADVVFLCEIRDGKQFIPHVIEELEKRGKHYYGETFDLAIGVLSKFKPDSWTKCCIVPGDEGRAMVKMVATIEGQPVSFYSCHLDYRHYQCYMPRGYNGTTWKKMDKPITDEEEVLKANRQSFRDETIRAFIQEVQSDIQQGRPIIMGGDFNEPSHLDWQADTKDLWDHNGAIIHWDCSMMLSKAGFKDAYREKFPNTVRYPGFTFPAGNKLAEEAKLEKLAWAPEADERDRIDFIYYYPLESMLSMKDSKLVGPSETVVRGKITENDSKDKILTPSCIWPSDHKGNLATFKIRKKR</sequence>
<proteinExistence type="predicted"/>
<reference evidence="3 5" key="1">
    <citation type="journal article" date="2019" name="Nat. Med.">
        <title>A library of human gut bacterial isolates paired with longitudinal multiomics data enables mechanistic microbiome research.</title>
        <authorList>
            <person name="Poyet M."/>
            <person name="Groussin M."/>
            <person name="Gibbons S.M."/>
            <person name="Avila-Pacheco J."/>
            <person name="Jiang X."/>
            <person name="Kearney S.M."/>
            <person name="Perrotta A.R."/>
            <person name="Berdy B."/>
            <person name="Zhao S."/>
            <person name="Lieberman T.D."/>
            <person name="Swanson P.K."/>
            <person name="Smith M."/>
            <person name="Roesemann S."/>
            <person name="Alexander J.E."/>
            <person name="Rich S.A."/>
            <person name="Livny J."/>
            <person name="Vlamakis H."/>
            <person name="Clish C."/>
            <person name="Bullock K."/>
            <person name="Deik A."/>
            <person name="Scott J."/>
            <person name="Pierce K.A."/>
            <person name="Xavier R.J."/>
            <person name="Alm E.J."/>
        </authorList>
    </citation>
    <scope>NUCLEOTIDE SEQUENCE [LARGE SCALE GENOMIC DNA]</scope>
    <source>
        <strain evidence="3 5">BIOML-A162</strain>
    </source>
</reference>
<feature type="chain" id="PRO_5002966739" evidence="1">
    <location>
        <begin position="23"/>
        <end position="351"/>
    </location>
</feature>
<dbReference type="GO" id="GO:0004519">
    <property type="term" value="F:endonuclease activity"/>
    <property type="evidence" value="ECO:0007669"/>
    <property type="project" value="UniProtKB-KW"/>
</dbReference>
<accession>C6IQZ6</accession>
<dbReference type="GeneID" id="60926133"/>
<evidence type="ECO:0000256" key="1">
    <source>
        <dbReference type="SAM" id="SignalP"/>
    </source>
</evidence>
<dbReference type="EMBL" id="JAQNVG010000035">
    <property type="protein sequence ID" value="MDC2237741.1"/>
    <property type="molecule type" value="Genomic_DNA"/>
</dbReference>
<dbReference type="AlphaFoldDB" id="A0A0N7IAF3"/>
<dbReference type="PANTHER" id="PTHR41349:SF1">
    <property type="entry name" value="PROTEIN CBG08683"/>
    <property type="match status" value="1"/>
</dbReference>
<keyword evidence="3" id="KW-0378">Hydrolase</keyword>
<dbReference type="Proteomes" id="UP001217776">
    <property type="component" value="Unassembled WGS sequence"/>
</dbReference>
<dbReference type="EMBL" id="WCRY01000002">
    <property type="protein sequence ID" value="KAB4486857.1"/>
    <property type="molecule type" value="Genomic_DNA"/>
</dbReference>
<dbReference type="GO" id="GO:0004527">
    <property type="term" value="F:exonuclease activity"/>
    <property type="evidence" value="ECO:0007669"/>
    <property type="project" value="UniProtKB-KW"/>
</dbReference>
<evidence type="ECO:0000313" key="3">
    <source>
        <dbReference type="EMBL" id="KAB4486857.1"/>
    </source>
</evidence>
<keyword evidence="3" id="KW-0540">Nuclease</keyword>
<keyword evidence="3" id="KW-0269">Exonuclease</keyword>
<dbReference type="InterPro" id="IPR005135">
    <property type="entry name" value="Endo/exonuclease/phosphatase"/>
</dbReference>
<keyword evidence="1" id="KW-0732">Signal</keyword>
<dbReference type="RefSeq" id="WP_008766712.1">
    <property type="nucleotide sequence ID" value="NZ_BAABXH010000002.1"/>
</dbReference>
<dbReference type="InterPro" id="IPR036691">
    <property type="entry name" value="Endo/exonu/phosph_ase_sf"/>
</dbReference>
<evidence type="ECO:0000259" key="2">
    <source>
        <dbReference type="Pfam" id="PF03372"/>
    </source>
</evidence>
<keyword evidence="3" id="KW-0255">Endonuclease</keyword>
<dbReference type="SUPFAM" id="SSF56219">
    <property type="entry name" value="DNase I-like"/>
    <property type="match status" value="1"/>
</dbReference>
<comment type="caution">
    <text evidence="3">The sequence shown here is derived from an EMBL/GenBank/DDBJ whole genome shotgun (WGS) entry which is preliminary data.</text>
</comment>
<accession>A0A0N7IAF3</accession>
<evidence type="ECO:0000313" key="5">
    <source>
        <dbReference type="Proteomes" id="UP000436858"/>
    </source>
</evidence>
<feature type="domain" description="Endonuclease/exonuclease/phosphatase" evidence="2">
    <location>
        <begin position="30"/>
        <end position="338"/>
    </location>
</feature>
<dbReference type="KEGG" id="btho:Btheta7330_03195"/>
<evidence type="ECO:0000313" key="4">
    <source>
        <dbReference type="EMBL" id="MDC2237741.1"/>
    </source>
</evidence>
<organism evidence="3 5">
    <name type="scientific">Bacteroides thetaiotaomicron</name>
    <dbReference type="NCBI Taxonomy" id="818"/>
    <lineage>
        <taxon>Bacteria</taxon>
        <taxon>Pseudomonadati</taxon>
        <taxon>Bacteroidota</taxon>
        <taxon>Bacteroidia</taxon>
        <taxon>Bacteroidales</taxon>
        <taxon>Bacteroidaceae</taxon>
        <taxon>Bacteroides</taxon>
    </lineage>
</organism>
<protein>
    <submittedName>
        <fullName evidence="3">Endonuclease/exonuclease/phosphatase family protein</fullName>
    </submittedName>
</protein>
<dbReference type="Proteomes" id="UP000436858">
    <property type="component" value="Unassembled WGS sequence"/>
</dbReference>
<dbReference type="OMA" id="WSVHLDY"/>
<dbReference type="Pfam" id="PF03372">
    <property type="entry name" value="Exo_endo_phos"/>
    <property type="match status" value="1"/>
</dbReference>
<dbReference type="Gene3D" id="3.60.10.10">
    <property type="entry name" value="Endonuclease/exonuclease/phosphatase"/>
    <property type="match status" value="1"/>
</dbReference>
<feature type="signal peptide" evidence="1">
    <location>
        <begin position="1"/>
        <end position="22"/>
    </location>
</feature>
<dbReference type="PANTHER" id="PTHR41349">
    <property type="match status" value="1"/>
</dbReference>
<gene>
    <name evidence="3" type="ORF">GAN91_02240</name>
    <name evidence="4" type="ORF">PO127_18535</name>
</gene>
<name>A0A0N7IAF3_BACT4</name>
<reference evidence="4" key="2">
    <citation type="submission" date="2022-10" db="EMBL/GenBank/DDBJ databases">
        <title>Human gut microbiome strain richness.</title>
        <authorList>
            <person name="Chen-Liaw A."/>
        </authorList>
    </citation>
    <scope>NUCLEOTIDE SEQUENCE</scope>
    <source>
        <strain evidence="4">1001283st1_A3_1001283B150304_161114</strain>
    </source>
</reference>